<dbReference type="NCBIfam" id="TIGR00256">
    <property type="entry name" value="D-aminoacyl-tRNA deacylase"/>
    <property type="match status" value="1"/>
</dbReference>
<dbReference type="InterPro" id="IPR003732">
    <property type="entry name" value="Daa-tRNA_deacyls_DTD"/>
</dbReference>
<keyword evidence="2" id="KW-0694">RNA-binding</keyword>
<dbReference type="HAMAP" id="MF_00518">
    <property type="entry name" value="Deacylase_Dtd"/>
    <property type="match status" value="1"/>
</dbReference>
<keyword evidence="2" id="KW-0820">tRNA-binding</keyword>
<dbReference type="EMBL" id="DSRP01000675">
    <property type="protein sequence ID" value="HGG93205.1"/>
    <property type="molecule type" value="Genomic_DNA"/>
</dbReference>
<evidence type="ECO:0000313" key="3">
    <source>
        <dbReference type="EMBL" id="HGG93205.1"/>
    </source>
</evidence>
<dbReference type="Pfam" id="PF02580">
    <property type="entry name" value="Tyr_Deacylase"/>
    <property type="match status" value="1"/>
</dbReference>
<comment type="function">
    <text evidence="2">An aminoacyl-tRNA editing enzyme that deacylates mischarged D-aminoacyl-tRNAs. Also deacylates mischarged glycyl-tRNA(Ala), protecting cells against glycine mischarging by AlaRS. Acts via tRNA-based rather than protein-based catalysis; rejects L-amino acids rather than detecting D-amino acids in the active site. By recycling D-aminoacyl-tRNA to D-amino acids and free tRNA molecules, this enzyme counteracts the toxicity associated with the formation of D-aminoacyl-tRNA entities in vivo and helps enforce protein L-homochirality.</text>
</comment>
<dbReference type="AlphaFoldDB" id="A0A7C4AHZ3"/>
<comment type="caution">
    <text evidence="3">The sequence shown here is derived from an EMBL/GenBank/DDBJ whole genome shotgun (WGS) entry which is preliminary data.</text>
</comment>
<evidence type="ECO:0000256" key="1">
    <source>
        <dbReference type="ARBA" id="ARBA00009673"/>
    </source>
</evidence>
<name>A0A7C4AHZ3_9BACT</name>
<proteinExistence type="inferred from homology"/>
<comment type="subcellular location">
    <subcellularLocation>
        <location evidence="2">Cytoplasm</location>
    </subcellularLocation>
</comment>
<comment type="catalytic activity">
    <reaction evidence="2">
        <text>a D-aminoacyl-tRNA + H2O = a tRNA + a D-alpha-amino acid + H(+)</text>
        <dbReference type="Rhea" id="RHEA:13953"/>
        <dbReference type="Rhea" id="RHEA-COMP:10123"/>
        <dbReference type="Rhea" id="RHEA-COMP:10124"/>
        <dbReference type="ChEBI" id="CHEBI:15377"/>
        <dbReference type="ChEBI" id="CHEBI:15378"/>
        <dbReference type="ChEBI" id="CHEBI:59871"/>
        <dbReference type="ChEBI" id="CHEBI:78442"/>
        <dbReference type="ChEBI" id="CHEBI:79333"/>
        <dbReference type="EC" id="3.1.1.96"/>
    </reaction>
</comment>
<keyword evidence="2" id="KW-0963">Cytoplasm</keyword>
<dbReference type="GO" id="GO:0106026">
    <property type="term" value="F:Gly-tRNA(Ala) deacylase activity"/>
    <property type="evidence" value="ECO:0007669"/>
    <property type="project" value="UniProtKB-UniRule"/>
</dbReference>
<keyword evidence="2 3" id="KW-0378">Hydrolase</keyword>
<dbReference type="PANTHER" id="PTHR10472:SF5">
    <property type="entry name" value="D-AMINOACYL-TRNA DEACYLASE 1"/>
    <property type="match status" value="1"/>
</dbReference>
<gene>
    <name evidence="2" type="primary">dtd</name>
    <name evidence="3" type="ORF">ENR59_09685</name>
</gene>
<dbReference type="PANTHER" id="PTHR10472">
    <property type="entry name" value="D-TYROSYL-TRNA TYR DEACYLASE"/>
    <property type="match status" value="1"/>
</dbReference>
<dbReference type="Gene3D" id="3.50.80.10">
    <property type="entry name" value="D-tyrosyl-tRNA(Tyr) deacylase"/>
    <property type="match status" value="1"/>
</dbReference>
<dbReference type="InterPro" id="IPR023509">
    <property type="entry name" value="DTD-like_sf"/>
</dbReference>
<dbReference type="GO" id="GO:0051500">
    <property type="term" value="F:D-tyrosyl-tRNA(Tyr) deacylase activity"/>
    <property type="evidence" value="ECO:0007669"/>
    <property type="project" value="TreeGrafter"/>
</dbReference>
<accession>A0A7C4AHZ3</accession>
<dbReference type="GO" id="GO:0000049">
    <property type="term" value="F:tRNA binding"/>
    <property type="evidence" value="ECO:0007669"/>
    <property type="project" value="UniProtKB-UniRule"/>
</dbReference>
<organism evidence="3">
    <name type="scientific">Fundidesulfovibrio putealis</name>
    <dbReference type="NCBI Taxonomy" id="270496"/>
    <lineage>
        <taxon>Bacteria</taxon>
        <taxon>Pseudomonadati</taxon>
        <taxon>Thermodesulfobacteriota</taxon>
        <taxon>Desulfovibrionia</taxon>
        <taxon>Desulfovibrionales</taxon>
        <taxon>Desulfovibrionaceae</taxon>
        <taxon>Fundidesulfovibrio</taxon>
    </lineage>
</organism>
<dbReference type="FunFam" id="3.50.80.10:FF:000001">
    <property type="entry name" value="D-aminoacyl-tRNA deacylase"/>
    <property type="match status" value="1"/>
</dbReference>
<reference evidence="3" key="1">
    <citation type="journal article" date="2020" name="mSystems">
        <title>Genome- and Community-Level Interaction Insights into Carbon Utilization and Element Cycling Functions of Hydrothermarchaeota in Hydrothermal Sediment.</title>
        <authorList>
            <person name="Zhou Z."/>
            <person name="Liu Y."/>
            <person name="Xu W."/>
            <person name="Pan J."/>
            <person name="Luo Z.H."/>
            <person name="Li M."/>
        </authorList>
    </citation>
    <scope>NUCLEOTIDE SEQUENCE [LARGE SCALE GENOMIC DNA]</scope>
    <source>
        <strain evidence="3">SpSt-413</strain>
    </source>
</reference>
<dbReference type="GO" id="GO:0019478">
    <property type="term" value="P:D-amino acid catabolic process"/>
    <property type="evidence" value="ECO:0007669"/>
    <property type="project" value="UniProtKB-UniRule"/>
</dbReference>
<feature type="short sequence motif" description="Gly-cisPro motif, important for rejection of L-amino acids" evidence="2">
    <location>
        <begin position="143"/>
        <end position="144"/>
    </location>
</feature>
<comment type="similarity">
    <text evidence="1 2">Belongs to the DTD family.</text>
</comment>
<dbReference type="GO" id="GO:0043908">
    <property type="term" value="F:Ser(Gly)-tRNA(Ala) hydrolase activity"/>
    <property type="evidence" value="ECO:0007669"/>
    <property type="project" value="UniProtKB-UniRule"/>
</dbReference>
<comment type="catalytic activity">
    <reaction evidence="2">
        <text>glycyl-tRNA(Ala) + H2O = tRNA(Ala) + glycine + H(+)</text>
        <dbReference type="Rhea" id="RHEA:53744"/>
        <dbReference type="Rhea" id="RHEA-COMP:9657"/>
        <dbReference type="Rhea" id="RHEA-COMP:13640"/>
        <dbReference type="ChEBI" id="CHEBI:15377"/>
        <dbReference type="ChEBI" id="CHEBI:15378"/>
        <dbReference type="ChEBI" id="CHEBI:57305"/>
        <dbReference type="ChEBI" id="CHEBI:78442"/>
        <dbReference type="ChEBI" id="CHEBI:78522"/>
    </reaction>
</comment>
<sequence>MRLVLQRVARASVSVDGAPVASIGRGLLVLAGFGPGDGPGAPDAPWWRAMLEKMLKMRVFSDDAGKMNLSVQDVSGQVLLVSQFTLYADCRKGLRPGFSGAAAPDVASALFDRLCADVEARLPGRVGRGVFGADMAVELVNQGPVTILLDSAEFA</sequence>
<dbReference type="EC" id="3.1.1.96" evidence="2"/>
<dbReference type="EC" id="3.1.1.-" evidence="2"/>
<comment type="domain">
    <text evidence="2">A Gly-cisPro motif from one monomer fits into the active site of the other monomer to allow specific chiral rejection of L-amino acids.</text>
</comment>
<evidence type="ECO:0000256" key="2">
    <source>
        <dbReference type="HAMAP-Rule" id="MF_00518"/>
    </source>
</evidence>
<dbReference type="GO" id="GO:0005737">
    <property type="term" value="C:cytoplasm"/>
    <property type="evidence" value="ECO:0007669"/>
    <property type="project" value="UniProtKB-SubCell"/>
</dbReference>
<dbReference type="SUPFAM" id="SSF69500">
    <property type="entry name" value="DTD-like"/>
    <property type="match status" value="1"/>
</dbReference>
<comment type="subunit">
    <text evidence="2">Homodimer.</text>
</comment>
<protein>
    <recommendedName>
        <fullName evidence="2">D-aminoacyl-tRNA deacylase</fullName>
        <shortName evidence="2">DTD</shortName>
        <ecNumber evidence="2">3.1.1.96</ecNumber>
    </recommendedName>
    <alternativeName>
        <fullName evidence="2">Gly-tRNA(Ala) deacylase</fullName>
        <ecNumber evidence="2">3.1.1.-</ecNumber>
    </alternativeName>
</protein>